<dbReference type="Proteomes" id="UP000029736">
    <property type="component" value="Unassembled WGS sequence"/>
</dbReference>
<protein>
    <submittedName>
        <fullName evidence="1">Uncharacterized protein</fullName>
    </submittedName>
</protein>
<keyword evidence="2" id="KW-1185">Reference proteome</keyword>
<evidence type="ECO:0000313" key="2">
    <source>
        <dbReference type="Proteomes" id="UP000029736"/>
    </source>
</evidence>
<proteinExistence type="predicted"/>
<dbReference type="EMBL" id="JPOS01000002">
    <property type="protein sequence ID" value="KGE89854.1"/>
    <property type="molecule type" value="Genomic_DNA"/>
</dbReference>
<dbReference type="RefSeq" id="WP_044215653.1">
    <property type="nucleotide sequence ID" value="NZ_JBKAGJ010000014.1"/>
</dbReference>
<name>A0A098SBK2_9BACT</name>
<reference evidence="1 2" key="1">
    <citation type="journal article" date="2014" name="Int. J. Syst. Evol. Microbiol.">
        <title>Phaeodactylibacter xiamenensis gen. nov., sp. nov., a member of the family Saprospiraceae isolated from the marine alga Phaeodactylum tricornutum.</title>
        <authorList>
            <person name="Chen Z.Jr."/>
            <person name="Lei X."/>
            <person name="Lai Q."/>
            <person name="Li Y."/>
            <person name="Zhang B."/>
            <person name="Zhang J."/>
            <person name="Zhang H."/>
            <person name="Yang L."/>
            <person name="Zheng W."/>
            <person name="Tian Y."/>
            <person name="Yu Z."/>
            <person name="Xu H.Jr."/>
            <person name="Zheng T."/>
        </authorList>
    </citation>
    <scope>NUCLEOTIDE SEQUENCE [LARGE SCALE GENOMIC DNA]</scope>
    <source>
        <strain evidence="1 2">KD52</strain>
    </source>
</reference>
<dbReference type="STRING" id="1524460.IX84_00665"/>
<evidence type="ECO:0000313" key="1">
    <source>
        <dbReference type="EMBL" id="KGE89854.1"/>
    </source>
</evidence>
<sequence>MEHEKPNRQINSLSDLRRRKELLKLEMKVTRQAIGAGFKNTEATVKSNIIRKILIPLGAGGLASMLYRESAASADKPSWLLFLEQMLEKVNEHYTPPAEEQQPPSS</sequence>
<comment type="caution">
    <text evidence="1">The sequence shown here is derived from an EMBL/GenBank/DDBJ whole genome shotgun (WGS) entry which is preliminary data.</text>
</comment>
<organism evidence="1 2">
    <name type="scientific">Phaeodactylibacter xiamenensis</name>
    <dbReference type="NCBI Taxonomy" id="1524460"/>
    <lineage>
        <taxon>Bacteria</taxon>
        <taxon>Pseudomonadati</taxon>
        <taxon>Bacteroidota</taxon>
        <taxon>Saprospiria</taxon>
        <taxon>Saprospirales</taxon>
        <taxon>Haliscomenobacteraceae</taxon>
        <taxon>Phaeodactylibacter</taxon>
    </lineage>
</organism>
<accession>A0A098SBK2</accession>
<dbReference type="OrthoDB" id="9927468at2"/>
<gene>
    <name evidence="1" type="ORF">IX84_00665</name>
</gene>
<dbReference type="AlphaFoldDB" id="A0A098SBK2"/>